<dbReference type="AlphaFoldDB" id="A0A2B7V6D9"/>
<dbReference type="EMBL" id="NVOI01000169">
    <property type="protein sequence ID" value="PGG79878.1"/>
    <property type="molecule type" value="Genomic_DNA"/>
</dbReference>
<protein>
    <submittedName>
        <fullName evidence="1">Uncharacterized protein</fullName>
    </submittedName>
</protein>
<sequence length="83" mass="9562">MGFIITVGLILLGFIFICLSIYKFVKEIKEQTTKKDRWDIVWGNILELFNNPLYGPPLYFLLGGISLIIGFLFLFMGIGWIEV</sequence>
<proteinExistence type="predicted"/>
<gene>
    <name evidence="1" type="ORF">CON73_30425</name>
</gene>
<dbReference type="Proteomes" id="UP000225320">
    <property type="component" value="Unassembled WGS sequence"/>
</dbReference>
<evidence type="ECO:0000313" key="2">
    <source>
        <dbReference type="Proteomes" id="UP000225320"/>
    </source>
</evidence>
<comment type="caution">
    <text evidence="1">The sequence shown here is derived from an EMBL/GenBank/DDBJ whole genome shotgun (WGS) entry which is preliminary data.</text>
</comment>
<organism evidence="1 2">
    <name type="scientific">Bacillus toyonensis</name>
    <dbReference type="NCBI Taxonomy" id="155322"/>
    <lineage>
        <taxon>Bacteria</taxon>
        <taxon>Bacillati</taxon>
        <taxon>Bacillota</taxon>
        <taxon>Bacilli</taxon>
        <taxon>Bacillales</taxon>
        <taxon>Bacillaceae</taxon>
        <taxon>Bacillus</taxon>
        <taxon>Bacillus cereus group</taxon>
    </lineage>
</organism>
<reference evidence="1 2" key="1">
    <citation type="submission" date="2017-09" db="EMBL/GenBank/DDBJ databases">
        <title>Large-scale bioinformatics analysis of Bacillus genomes uncovers conserved roles of natural products in bacterial physiology.</title>
        <authorList>
            <consortium name="Agbiome Team Llc"/>
            <person name="Bleich R.M."/>
            <person name="Grubbs K.J."/>
            <person name="Santa Maria K.C."/>
            <person name="Allen S.E."/>
            <person name="Farag S."/>
            <person name="Shank E.A."/>
            <person name="Bowers A."/>
        </authorList>
    </citation>
    <scope>NUCLEOTIDE SEQUENCE [LARGE SCALE GENOMIC DNA]</scope>
    <source>
        <strain evidence="1 2">AFS094862</strain>
    </source>
</reference>
<dbReference type="RefSeq" id="WP_098072185.1">
    <property type="nucleotide sequence ID" value="NZ_JARMNF010000323.1"/>
</dbReference>
<accession>A0A2B7V6D9</accession>
<evidence type="ECO:0000313" key="1">
    <source>
        <dbReference type="EMBL" id="PGG79878.1"/>
    </source>
</evidence>
<name>A0A2B7V6D9_9BACI</name>